<feature type="transmembrane region" description="Helical" evidence="2">
    <location>
        <begin position="77"/>
        <end position="98"/>
    </location>
</feature>
<organism evidence="3 4">
    <name type="scientific">Trachymyrmex septentrionalis</name>
    <dbReference type="NCBI Taxonomy" id="34720"/>
    <lineage>
        <taxon>Eukaryota</taxon>
        <taxon>Metazoa</taxon>
        <taxon>Ecdysozoa</taxon>
        <taxon>Arthropoda</taxon>
        <taxon>Hexapoda</taxon>
        <taxon>Insecta</taxon>
        <taxon>Pterygota</taxon>
        <taxon>Neoptera</taxon>
        <taxon>Endopterygota</taxon>
        <taxon>Hymenoptera</taxon>
        <taxon>Apocrita</taxon>
        <taxon>Aculeata</taxon>
        <taxon>Formicoidea</taxon>
        <taxon>Formicidae</taxon>
        <taxon>Myrmicinae</taxon>
        <taxon>Trachymyrmex</taxon>
    </lineage>
</organism>
<feature type="compositionally biased region" description="Polar residues" evidence="1">
    <location>
        <begin position="196"/>
        <end position="206"/>
    </location>
</feature>
<feature type="transmembrane region" description="Helical" evidence="2">
    <location>
        <begin position="110"/>
        <end position="129"/>
    </location>
</feature>
<reference evidence="3 4" key="1">
    <citation type="submission" date="2016-03" db="EMBL/GenBank/DDBJ databases">
        <title>Trachymyrmex septentrionalis WGS genome.</title>
        <authorList>
            <person name="Nygaard S."/>
            <person name="Hu H."/>
            <person name="Boomsma J."/>
            <person name="Zhang G."/>
        </authorList>
    </citation>
    <scope>NUCLEOTIDE SEQUENCE [LARGE SCALE GENOMIC DNA]</scope>
    <source>
        <strain evidence="3">Tsep2-gDNA-1</strain>
        <tissue evidence="3">Whole body</tissue>
    </source>
</reference>
<keyword evidence="2" id="KW-1133">Transmembrane helix</keyword>
<evidence type="ECO:0000256" key="1">
    <source>
        <dbReference type="SAM" id="MobiDB-lite"/>
    </source>
</evidence>
<gene>
    <name evidence="3" type="ORF">ALC56_01094</name>
</gene>
<evidence type="ECO:0000313" key="4">
    <source>
        <dbReference type="Proteomes" id="UP000078541"/>
    </source>
</evidence>
<feature type="transmembrane region" description="Helical" evidence="2">
    <location>
        <begin position="461"/>
        <end position="481"/>
    </location>
</feature>
<sequence>LLCVACVVALRVTDDESRRVFHYLRNRSREWSLLNNVTWGSIGAALATATCGGYIIITTGLLIAAATGELHGRKTEFFLLGLGVILFGIVGALSLASIDSVPEDLVDNAAVLGALCLLTALVFIGDLLMSPPRTKNKQDQERIIEKDFGKRQVTPVVTTEDTKKSKPSTIVKIPEDEDGRVNEAFQKVDDRRSDPARSQQESSGTRPQDIRSDRELRDDQELREHAQNFENGRALRDSQRYREIEVPRAILHDPNRRIDESRIVYKSRDIYQRPVDEIDTPRFPTEYEKGDPVFARIVNPSVKIMKVERDVEEELDNYSSVVTSRTYSSLANGMVNASPSTMQYSENSSISRAFRVNDPFGAARQPVDLPLRVPARANRHDLLHAGHVLAPTVLHGFSQVLQAHHRGTVVSATLIVRRRFKVLCQVGSEALTARKVGGDDAEDPPPTLTALWIRALVIGSLFHQLTINLVTQLLIFVTMLWTRTKTWFC</sequence>
<evidence type="ECO:0000256" key="2">
    <source>
        <dbReference type="SAM" id="Phobius"/>
    </source>
</evidence>
<feature type="compositionally biased region" description="Basic and acidic residues" evidence="1">
    <location>
        <begin position="186"/>
        <end position="195"/>
    </location>
</feature>
<keyword evidence="2" id="KW-0812">Transmembrane</keyword>
<feature type="region of interest" description="Disordered" evidence="1">
    <location>
        <begin position="154"/>
        <end position="234"/>
    </location>
</feature>
<proteinExistence type="predicted"/>
<feature type="transmembrane region" description="Helical" evidence="2">
    <location>
        <begin position="38"/>
        <end position="65"/>
    </location>
</feature>
<evidence type="ECO:0000313" key="3">
    <source>
        <dbReference type="EMBL" id="KYN44396.1"/>
    </source>
</evidence>
<feature type="non-terminal residue" evidence="3">
    <location>
        <position position="1"/>
    </location>
</feature>
<dbReference type="AlphaFoldDB" id="A0A195FVE3"/>
<accession>A0A195FVE3</accession>
<feature type="compositionally biased region" description="Basic and acidic residues" evidence="1">
    <location>
        <begin position="208"/>
        <end position="234"/>
    </location>
</feature>
<keyword evidence="2" id="KW-0472">Membrane</keyword>
<dbReference type="EMBL" id="KQ981219">
    <property type="protein sequence ID" value="KYN44396.1"/>
    <property type="molecule type" value="Genomic_DNA"/>
</dbReference>
<protein>
    <submittedName>
        <fullName evidence="3">Uncharacterized protein</fullName>
    </submittedName>
</protein>
<keyword evidence="4" id="KW-1185">Reference proteome</keyword>
<dbReference type="Proteomes" id="UP000078541">
    <property type="component" value="Unassembled WGS sequence"/>
</dbReference>
<name>A0A195FVE3_9HYME</name>